<keyword evidence="2" id="KW-1185">Reference proteome</keyword>
<dbReference type="OrthoDB" id="1577640at2759"/>
<evidence type="ECO:0000313" key="2">
    <source>
        <dbReference type="Proteomes" id="UP000700596"/>
    </source>
</evidence>
<organism evidence="1 2">
    <name type="scientific">Dendryphion nanum</name>
    <dbReference type="NCBI Taxonomy" id="256645"/>
    <lineage>
        <taxon>Eukaryota</taxon>
        <taxon>Fungi</taxon>
        <taxon>Dikarya</taxon>
        <taxon>Ascomycota</taxon>
        <taxon>Pezizomycotina</taxon>
        <taxon>Dothideomycetes</taxon>
        <taxon>Pleosporomycetidae</taxon>
        <taxon>Pleosporales</taxon>
        <taxon>Torulaceae</taxon>
        <taxon>Dendryphion</taxon>
    </lineage>
</organism>
<sequence length="162" mass="18633">MVECKKGIQELEIYREKCADVNLNPRDWKEKMKLLKAKSLFPFRKESLESLQIILDRLQSNLHTVVLVLQLAMSVFHKAQVNTTSRVVTRGIEVILRRQTGQQNLIERLDDRLKSRTTEASANKIITKQLLDASGREGQLEYFSGPREGVMRKLDSPIAIKN</sequence>
<reference evidence="1" key="1">
    <citation type="journal article" date="2021" name="Nat. Commun.">
        <title>Genetic determinants of endophytism in the Arabidopsis root mycobiome.</title>
        <authorList>
            <person name="Mesny F."/>
            <person name="Miyauchi S."/>
            <person name="Thiergart T."/>
            <person name="Pickel B."/>
            <person name="Atanasova L."/>
            <person name="Karlsson M."/>
            <person name="Huettel B."/>
            <person name="Barry K.W."/>
            <person name="Haridas S."/>
            <person name="Chen C."/>
            <person name="Bauer D."/>
            <person name="Andreopoulos W."/>
            <person name="Pangilinan J."/>
            <person name="LaButti K."/>
            <person name="Riley R."/>
            <person name="Lipzen A."/>
            <person name="Clum A."/>
            <person name="Drula E."/>
            <person name="Henrissat B."/>
            <person name="Kohler A."/>
            <person name="Grigoriev I.V."/>
            <person name="Martin F.M."/>
            <person name="Hacquard S."/>
        </authorList>
    </citation>
    <scope>NUCLEOTIDE SEQUENCE</scope>
    <source>
        <strain evidence="1">MPI-CAGE-CH-0243</strain>
    </source>
</reference>
<dbReference type="EMBL" id="JAGMWT010000011">
    <property type="protein sequence ID" value="KAH7119614.1"/>
    <property type="molecule type" value="Genomic_DNA"/>
</dbReference>
<gene>
    <name evidence="1" type="ORF">B0J11DRAFT_534163</name>
</gene>
<evidence type="ECO:0000313" key="1">
    <source>
        <dbReference type="EMBL" id="KAH7119614.1"/>
    </source>
</evidence>
<name>A0A9P9IHC1_9PLEO</name>
<protein>
    <submittedName>
        <fullName evidence="1">Uncharacterized protein</fullName>
    </submittedName>
</protein>
<proteinExistence type="predicted"/>
<dbReference type="Proteomes" id="UP000700596">
    <property type="component" value="Unassembled WGS sequence"/>
</dbReference>
<accession>A0A9P9IHC1</accession>
<comment type="caution">
    <text evidence="1">The sequence shown here is derived from an EMBL/GenBank/DDBJ whole genome shotgun (WGS) entry which is preliminary data.</text>
</comment>
<dbReference type="AlphaFoldDB" id="A0A9P9IHC1"/>